<dbReference type="GO" id="GO:0005669">
    <property type="term" value="C:transcription factor TFIID complex"/>
    <property type="evidence" value="ECO:0007669"/>
    <property type="project" value="InterPro"/>
</dbReference>
<gene>
    <name evidence="9" type="ORF">KR093_009960</name>
</gene>
<feature type="compositionally biased region" description="Low complexity" evidence="7">
    <location>
        <begin position="458"/>
        <end position="474"/>
    </location>
</feature>
<dbReference type="InterPro" id="IPR009072">
    <property type="entry name" value="Histone-fold"/>
</dbReference>
<dbReference type="AlphaFoldDB" id="A0AAD4JWY9"/>
<dbReference type="SUPFAM" id="SSF158553">
    <property type="entry name" value="TAFH domain-like"/>
    <property type="match status" value="1"/>
</dbReference>
<keyword evidence="6" id="KW-0175">Coiled coil</keyword>
<feature type="region of interest" description="Disordered" evidence="7">
    <location>
        <begin position="214"/>
        <end position="402"/>
    </location>
</feature>
<feature type="compositionally biased region" description="Low complexity" evidence="7">
    <location>
        <begin position="1"/>
        <end position="15"/>
    </location>
</feature>
<feature type="compositionally biased region" description="Basic and acidic residues" evidence="7">
    <location>
        <begin position="873"/>
        <end position="884"/>
    </location>
</feature>
<feature type="coiled-coil region" evidence="6">
    <location>
        <begin position="1030"/>
        <end position="1095"/>
    </location>
</feature>
<dbReference type="SUPFAM" id="SSF47113">
    <property type="entry name" value="Histone-fold"/>
    <property type="match status" value="1"/>
</dbReference>
<keyword evidence="10" id="KW-1185">Reference proteome</keyword>
<feature type="region of interest" description="Disordered" evidence="7">
    <location>
        <begin position="451"/>
        <end position="474"/>
    </location>
</feature>
<dbReference type="InterPro" id="IPR007900">
    <property type="entry name" value="TAF4_C"/>
</dbReference>
<dbReference type="SMART" id="SM00549">
    <property type="entry name" value="TAFH"/>
    <property type="match status" value="1"/>
</dbReference>
<feature type="region of interest" description="Disordered" evidence="7">
    <location>
        <begin position="60"/>
        <end position="90"/>
    </location>
</feature>
<comment type="caution">
    <text evidence="9">The sequence shown here is derived from an EMBL/GenBank/DDBJ whole genome shotgun (WGS) entry which is preliminary data.</text>
</comment>
<evidence type="ECO:0000256" key="1">
    <source>
        <dbReference type="ARBA" id="ARBA00004123"/>
    </source>
</evidence>
<feature type="compositionally biased region" description="Low complexity" evidence="7">
    <location>
        <begin position="78"/>
        <end position="90"/>
    </location>
</feature>
<dbReference type="Pfam" id="PF05236">
    <property type="entry name" value="TAF4"/>
    <property type="match status" value="1"/>
</dbReference>
<feature type="region of interest" description="Disordered" evidence="7">
    <location>
        <begin position="853"/>
        <end position="888"/>
    </location>
</feature>
<dbReference type="GO" id="GO:0003677">
    <property type="term" value="F:DNA binding"/>
    <property type="evidence" value="ECO:0007669"/>
    <property type="project" value="TreeGrafter"/>
</dbReference>
<evidence type="ECO:0000256" key="3">
    <source>
        <dbReference type="ARBA" id="ARBA00023015"/>
    </source>
</evidence>
<evidence type="ECO:0000256" key="6">
    <source>
        <dbReference type="SAM" id="Coils"/>
    </source>
</evidence>
<reference evidence="9" key="1">
    <citation type="journal article" date="2021" name="Mol. Ecol. Resour.">
        <title>Phylogenomic analyses of the genus Drosophila reveals genomic signals of climate adaptation.</title>
        <authorList>
            <person name="Li F."/>
            <person name="Rane R.V."/>
            <person name="Luria V."/>
            <person name="Xiong Z."/>
            <person name="Chen J."/>
            <person name="Li Z."/>
            <person name="Catullo R.A."/>
            <person name="Griffin P.C."/>
            <person name="Schiffer M."/>
            <person name="Pearce S."/>
            <person name="Lee S.F."/>
            <person name="McElroy K."/>
            <person name="Stocker A."/>
            <person name="Shirriffs J."/>
            <person name="Cockerell F."/>
            <person name="Coppin C."/>
            <person name="Sgro C.M."/>
            <person name="Karger A."/>
            <person name="Cain J.W."/>
            <person name="Weber J.A."/>
            <person name="Santpere G."/>
            <person name="Kirschner M.W."/>
            <person name="Hoffmann A.A."/>
            <person name="Oakeshott J.G."/>
            <person name="Zhang G."/>
        </authorList>
    </citation>
    <scope>NUCLEOTIDE SEQUENCE</scope>
    <source>
        <strain evidence="9">BGI-SZ-2011g</strain>
    </source>
</reference>
<keyword evidence="4" id="KW-0804">Transcription</keyword>
<evidence type="ECO:0000256" key="4">
    <source>
        <dbReference type="ARBA" id="ARBA00023163"/>
    </source>
</evidence>
<dbReference type="InterPro" id="IPR003894">
    <property type="entry name" value="TAFH_NHR1"/>
</dbReference>
<comment type="subcellular location">
    <subcellularLocation>
        <location evidence="1">Nucleus</location>
    </subcellularLocation>
</comment>
<feature type="compositionally biased region" description="Low complexity" evidence="7">
    <location>
        <begin position="335"/>
        <end position="362"/>
    </location>
</feature>
<name>A0AAD4JWY9_9MUSC</name>
<dbReference type="InterPro" id="IPR037249">
    <property type="entry name" value="TAFH/NHR1_dom_sf"/>
</dbReference>
<feature type="compositionally biased region" description="Polar residues" evidence="7">
    <location>
        <begin position="324"/>
        <end position="334"/>
    </location>
</feature>
<dbReference type="Pfam" id="PF07531">
    <property type="entry name" value="TAFH"/>
    <property type="match status" value="1"/>
</dbReference>
<feature type="domain" description="TAFH" evidence="8">
    <location>
        <begin position="521"/>
        <end position="617"/>
    </location>
</feature>
<dbReference type="GO" id="GO:0046982">
    <property type="term" value="F:protein heterodimerization activity"/>
    <property type="evidence" value="ECO:0007669"/>
    <property type="project" value="InterPro"/>
</dbReference>
<evidence type="ECO:0000256" key="5">
    <source>
        <dbReference type="ARBA" id="ARBA00023242"/>
    </source>
</evidence>
<feature type="compositionally biased region" description="Low complexity" evidence="7">
    <location>
        <begin position="279"/>
        <end position="309"/>
    </location>
</feature>
<evidence type="ECO:0000313" key="9">
    <source>
        <dbReference type="EMBL" id="KAH8366173.1"/>
    </source>
</evidence>
<dbReference type="PANTHER" id="PTHR15138:SF14">
    <property type="entry name" value="TRANSCRIPTION INITIATION FACTOR TFIID SUBUNIT 4"/>
    <property type="match status" value="1"/>
</dbReference>
<dbReference type="PANTHER" id="PTHR15138">
    <property type="entry name" value="TRANSCRIPTION INITIATION FACTOR TFIID SUBUNIT 4"/>
    <property type="match status" value="1"/>
</dbReference>
<dbReference type="PROSITE" id="PS51119">
    <property type="entry name" value="TAFH"/>
    <property type="match status" value="1"/>
</dbReference>
<dbReference type="GO" id="GO:0016251">
    <property type="term" value="F:RNA polymerase II general transcription initiation factor activity"/>
    <property type="evidence" value="ECO:0007669"/>
    <property type="project" value="TreeGrafter"/>
</dbReference>
<feature type="region of interest" description="Disordered" evidence="7">
    <location>
        <begin position="1106"/>
        <end position="1131"/>
    </location>
</feature>
<dbReference type="Gene3D" id="1.20.120.1110">
    <property type="entry name" value="TAFH/NHR1 domain"/>
    <property type="match status" value="1"/>
</dbReference>
<dbReference type="Gene3D" id="1.10.20.10">
    <property type="entry name" value="Histone, subunit A"/>
    <property type="match status" value="1"/>
</dbReference>
<dbReference type="Proteomes" id="UP001200034">
    <property type="component" value="Unassembled WGS sequence"/>
</dbReference>
<dbReference type="FunFam" id="1.20.120.1110:FF:000004">
    <property type="entry name" value="TBP-associated factor 4, isoform F"/>
    <property type="match status" value="1"/>
</dbReference>
<evidence type="ECO:0000313" key="10">
    <source>
        <dbReference type="Proteomes" id="UP001200034"/>
    </source>
</evidence>
<organism evidence="9 10">
    <name type="scientific">Drosophila rubida</name>
    <dbReference type="NCBI Taxonomy" id="30044"/>
    <lineage>
        <taxon>Eukaryota</taxon>
        <taxon>Metazoa</taxon>
        <taxon>Ecdysozoa</taxon>
        <taxon>Arthropoda</taxon>
        <taxon>Hexapoda</taxon>
        <taxon>Insecta</taxon>
        <taxon>Pterygota</taxon>
        <taxon>Neoptera</taxon>
        <taxon>Endopterygota</taxon>
        <taxon>Diptera</taxon>
        <taxon>Brachycera</taxon>
        <taxon>Muscomorpha</taxon>
        <taxon>Ephydroidea</taxon>
        <taxon>Drosophilidae</taxon>
        <taxon>Drosophila</taxon>
    </lineage>
</organism>
<accession>A0AAD4JWY9</accession>
<keyword evidence="3" id="KW-0805">Transcription regulation</keyword>
<feature type="compositionally biased region" description="Gly residues" evidence="7">
    <location>
        <begin position="1113"/>
        <end position="1122"/>
    </location>
</feature>
<dbReference type="FunFam" id="1.10.20.10:FF:000015">
    <property type="entry name" value="Transcription initiation factor TFIID subunit 4B"/>
    <property type="match status" value="1"/>
</dbReference>
<dbReference type="GO" id="GO:0006367">
    <property type="term" value="P:transcription initiation at RNA polymerase II promoter"/>
    <property type="evidence" value="ECO:0007669"/>
    <property type="project" value="TreeGrafter"/>
</dbReference>
<feature type="region of interest" description="Disordered" evidence="7">
    <location>
        <begin position="1"/>
        <end position="33"/>
    </location>
</feature>
<evidence type="ECO:0000259" key="8">
    <source>
        <dbReference type="PROSITE" id="PS51119"/>
    </source>
</evidence>
<feature type="compositionally biased region" description="Low complexity" evidence="7">
    <location>
        <begin position="214"/>
        <end position="256"/>
    </location>
</feature>
<protein>
    <recommendedName>
        <fullName evidence="8">TAFH domain-containing protein</fullName>
    </recommendedName>
</protein>
<sequence>MNSSQSAATATAASSNRITFTSQPLPNGTINIGGAPGGPTIISTAQLPNTTTIKTITAGIGGHGAMPGLSQVSHHHQVQQQQQQQQQTQSVGATQTQTLVIKSNHHAVTLPAGLVSSAPAGIVTMTKTINQAGQPLLNSMLPAGVVVGMRPQGPTQQQPKNMPANPLSRVVISNPHMPGVRPQSPSITLSTINAGQTPALLVKTDNGFQLLRVGTATTTGPPTMTQTISNTSNINSNNSNNSNNNSNNNTTTTTTNHPTTTQIRLQTVPAAAVSRYHGQSSSQQQQQTQQQQQQQQQQQHQTSTQSSSQATTANTSIALRKTIVRTSSTILPSSNNNLNNNNNTTTNTNNTTTTTTTNNNNNHNKPATNLQQQQQQKLQLHLKQQQQQQAQQQHKQQQQQASASASSAAAAAAAAAAANVAATIKIKQNSMTNTTASSNIIVNSVASSNAHNYGSGSQPPHLAQLQQQQAPHLPQVTQIQTIPAAVQPQSQANNVQVANAAAAATATVSNAVNSTTTTAAQGNTKEKCRKFLANLIELSTREPKPVEKNVRTLIQELVNANVEPEEFCDRLERLLNASPQPCLIGFLKKSLPLLRQALYTKELVIEGIKPPPQHVLGLPGLPQQLPKIQAQIRPIGLSQTTTIGQTQVRMIQSNALGNVPRPTIGHTTISKQPPSIRLPTAPRLVNTGAIRGQMPSALMPTQANIVQIRGPHNAQLQRTSSVQIRATPRPPSSTPTNKVTAVKVGQTQIKAITPSLHPPSLAAISSNSGPPPTPTLSVLSTINSASTTSLPVPSLPTVHLPPEALRAREQMQNSLHQNNNNHFEPKLVEIKAPQLTAPHIERINASLTPISAKTLPRGAMPMPTKTVSKKKREAIDRDGKDDKVNSGSGTVTSAAAAAAAAANSFFQQSSMSSSIYGDDDINDVAAMGGVNLAEESQRILGCTENIGTQIRSCKDEVFLNLPALQSRIRAITAERGLEEPSQDVAVLISHACQERLKNIVEKLAVIAEHRIDVIKLDARYEPAKDVRGQIKFLEELDKAEQKRHEELEREMLLRAAKSRTRVEDPEQAKMKARAKEMQRAEMEELRQRDANLTALQAIGPRKKLKLDSDTSGVGVGSSGGGLLSSSGNTSTTLRPRIKRVNLRDMLFYMEQEREFCRSSLLFKTYLK</sequence>
<feature type="compositionally biased region" description="Polar residues" evidence="7">
    <location>
        <begin position="16"/>
        <end position="30"/>
    </location>
</feature>
<evidence type="ECO:0000256" key="7">
    <source>
        <dbReference type="SAM" id="MobiDB-lite"/>
    </source>
</evidence>
<proteinExistence type="inferred from homology"/>
<evidence type="ECO:0000256" key="2">
    <source>
        <dbReference type="ARBA" id="ARBA00006178"/>
    </source>
</evidence>
<feature type="region of interest" description="Disordered" evidence="7">
    <location>
        <begin position="719"/>
        <end position="739"/>
    </location>
</feature>
<dbReference type="EMBL" id="JAJJHW010002774">
    <property type="protein sequence ID" value="KAH8366173.1"/>
    <property type="molecule type" value="Genomic_DNA"/>
</dbReference>
<feature type="compositionally biased region" description="Low complexity" evidence="7">
    <location>
        <begin position="370"/>
        <end position="402"/>
    </location>
</feature>
<keyword evidence="5" id="KW-0539">Nucleus</keyword>
<dbReference type="InterPro" id="IPR045144">
    <property type="entry name" value="TAF4"/>
</dbReference>
<comment type="similarity">
    <text evidence="2">Belongs to the TAF4 family.</text>
</comment>
<dbReference type="CDD" id="cd08045">
    <property type="entry name" value="HFD_TAF4"/>
    <property type="match status" value="1"/>
</dbReference>